<proteinExistence type="predicted"/>
<comment type="caution">
    <text evidence="1">The sequence shown here is derived from an EMBL/GenBank/DDBJ whole genome shotgun (WGS) entry which is preliminary data.</text>
</comment>
<keyword evidence="2" id="KW-1185">Reference proteome</keyword>
<evidence type="ECO:0000313" key="2">
    <source>
        <dbReference type="Proteomes" id="UP000036958"/>
    </source>
</evidence>
<reference evidence="2" key="1">
    <citation type="submission" date="2015-07" db="EMBL/GenBank/DDBJ databases">
        <title>Genome sequencing of Sunxiuqinia dokdonensis strain SK.</title>
        <authorList>
            <person name="Ahn S."/>
            <person name="Kim B.-C."/>
        </authorList>
    </citation>
    <scope>NUCLEOTIDE SEQUENCE [LARGE SCALE GENOMIC DNA]</scope>
    <source>
        <strain evidence="2">SK</strain>
    </source>
</reference>
<accession>A0A0L8V5I0</accession>
<sequence length="186" mass="21643">METLTPKPFCSNKDQIKAFVLGCDPTGFDKNGNRLEFEYVFDIGKDKRYFAGILSNLAQVGLSLDDIYVQNLITDYLNTESTKNKAWLKIAAGYISARKLEFDQIDRHRHLPVFLTSELLTKAILNDDQPKHKAREFYENPDLIPLAPQTNKLERPLIPLYRHTAYRLSHQADYTKRLRELLRRTI</sequence>
<dbReference type="EMBL" id="LGIA01000180">
    <property type="protein sequence ID" value="KOH43735.1"/>
    <property type="molecule type" value="Genomic_DNA"/>
</dbReference>
<protein>
    <submittedName>
        <fullName evidence="1">Uncharacterized protein</fullName>
    </submittedName>
</protein>
<evidence type="ECO:0000313" key="1">
    <source>
        <dbReference type="EMBL" id="KOH43735.1"/>
    </source>
</evidence>
<dbReference type="Proteomes" id="UP000036958">
    <property type="component" value="Unassembled WGS sequence"/>
</dbReference>
<organism evidence="1 2">
    <name type="scientific">Sunxiuqinia dokdonensis</name>
    <dbReference type="NCBI Taxonomy" id="1409788"/>
    <lineage>
        <taxon>Bacteria</taxon>
        <taxon>Pseudomonadati</taxon>
        <taxon>Bacteroidota</taxon>
        <taxon>Bacteroidia</taxon>
        <taxon>Marinilabiliales</taxon>
        <taxon>Prolixibacteraceae</taxon>
        <taxon>Sunxiuqinia</taxon>
    </lineage>
</organism>
<name>A0A0L8V5I0_9BACT</name>
<dbReference type="STRING" id="1409788.NC99_35040"/>
<dbReference type="RefSeq" id="WP_053185986.1">
    <property type="nucleotide sequence ID" value="NZ_LGIA01000180.1"/>
</dbReference>
<dbReference type="AlphaFoldDB" id="A0A0L8V5I0"/>
<dbReference type="OrthoDB" id="1118953at2"/>
<gene>
    <name evidence="1" type="ORF">NC99_35040</name>
</gene>